<dbReference type="EMBL" id="VUMX01000005">
    <property type="protein sequence ID" value="MST86574.1"/>
    <property type="molecule type" value="Genomic_DNA"/>
</dbReference>
<dbReference type="SUPFAM" id="SSF51735">
    <property type="entry name" value="NAD(P)-binding Rossmann-fold domains"/>
    <property type="match status" value="1"/>
</dbReference>
<dbReference type="Gene3D" id="3.40.50.720">
    <property type="entry name" value="NAD(P)-binding Rossmann-like Domain"/>
    <property type="match status" value="1"/>
</dbReference>
<accession>A0A6A8MB68</accession>
<dbReference type="Proteomes" id="UP000438120">
    <property type="component" value="Unassembled WGS sequence"/>
</dbReference>
<gene>
    <name evidence="2" type="ORF">FYJ62_02695</name>
</gene>
<name>A0A6A8MB68_9LACO</name>
<sequence length="218" mass="23927">MRRFTILHPSGRIAGLVIKRLLSEERFADVQLTLLAEMPEKLAELQGNGRVTIISGSSRDYEAVLTATKDADLVFLAKVDDRKFTPTTKNLVKASKENGFGRVIALSLAGLYYEIPGEFGCWVDEMVGSGRFLPAREAGQRLEQSGLNYTLIRMPALTNWPDVKYVTTERGETFEGVSVSRSSVADLVLKAMADPSFAAFASVGIVQPETAGYTRPVY</sequence>
<dbReference type="RefSeq" id="WP_154547474.1">
    <property type="nucleotide sequence ID" value="NZ_JBKZBY010000005.1"/>
</dbReference>
<evidence type="ECO:0000259" key="1">
    <source>
        <dbReference type="Pfam" id="PF13460"/>
    </source>
</evidence>
<dbReference type="PANTHER" id="PTHR15020:SF50">
    <property type="entry name" value="UPF0659 PROTEIN YMR090W"/>
    <property type="match status" value="1"/>
</dbReference>
<comment type="caution">
    <text evidence="2">The sequence shown here is derived from an EMBL/GenBank/DDBJ whole genome shotgun (WGS) entry which is preliminary data.</text>
</comment>
<dbReference type="PANTHER" id="PTHR15020">
    <property type="entry name" value="FLAVIN REDUCTASE-RELATED"/>
    <property type="match status" value="1"/>
</dbReference>
<dbReference type="InterPro" id="IPR036291">
    <property type="entry name" value="NAD(P)-bd_dom_sf"/>
</dbReference>
<proteinExistence type="predicted"/>
<dbReference type="InterPro" id="IPR016040">
    <property type="entry name" value="NAD(P)-bd_dom"/>
</dbReference>
<evidence type="ECO:0000313" key="2">
    <source>
        <dbReference type="EMBL" id="MST86574.1"/>
    </source>
</evidence>
<evidence type="ECO:0000313" key="3">
    <source>
        <dbReference type="Proteomes" id="UP000438120"/>
    </source>
</evidence>
<dbReference type="Pfam" id="PF13460">
    <property type="entry name" value="NAD_binding_10"/>
    <property type="match status" value="1"/>
</dbReference>
<protein>
    <submittedName>
        <fullName evidence="2">NAD(P)H-binding protein</fullName>
    </submittedName>
</protein>
<dbReference type="OrthoDB" id="9803892at2"/>
<keyword evidence="3" id="KW-1185">Reference proteome</keyword>
<organism evidence="2 3">
    <name type="scientific">Lactobacillus porci</name>
    <dbReference type="NCBI Taxonomy" id="2012477"/>
    <lineage>
        <taxon>Bacteria</taxon>
        <taxon>Bacillati</taxon>
        <taxon>Bacillota</taxon>
        <taxon>Bacilli</taxon>
        <taxon>Lactobacillales</taxon>
        <taxon>Lactobacillaceae</taxon>
        <taxon>Lactobacillus</taxon>
    </lineage>
</organism>
<reference evidence="2 3" key="1">
    <citation type="submission" date="2019-08" db="EMBL/GenBank/DDBJ databases">
        <title>In-depth cultivation of the pig gut microbiome towards novel bacterial diversity and tailored functional studies.</title>
        <authorList>
            <person name="Wylensek D."/>
            <person name="Hitch T.C.A."/>
            <person name="Clavel T."/>
        </authorList>
    </citation>
    <scope>NUCLEOTIDE SEQUENCE [LARGE SCALE GENOMIC DNA]</scope>
    <source>
        <strain evidence="2 3">Bifido-178-WT-2B</strain>
    </source>
</reference>
<dbReference type="AlphaFoldDB" id="A0A6A8MB68"/>
<feature type="domain" description="NAD(P)-binding" evidence="1">
    <location>
        <begin position="10"/>
        <end position="195"/>
    </location>
</feature>